<sequence>MKLWTTIKYIALGSVAFSSIAMAEDFRIKYTSNYLMPAYVHFQNDDNQYSINAKINIPLYSIVFSSSGLKHQDRFDMLSYRDLRNGSIYAISEIDSKTVTYGRVKEGRELNVVPLALPIFDLFTMAYQLSYFDKLPNSFQITNGKKIYPMKNISVKKTVNNITKNKSIFKEITYKFKTGNKDITVKKYANEKFPRYISYNRDGDNYKLEFDGLVK</sequence>
<protein>
    <recommendedName>
        <fullName evidence="4">Outer membrane protein</fullName>
    </recommendedName>
</protein>
<dbReference type="Proteomes" id="UP000198883">
    <property type="component" value="Unassembled WGS sequence"/>
</dbReference>
<evidence type="ECO:0008006" key="4">
    <source>
        <dbReference type="Google" id="ProtNLM"/>
    </source>
</evidence>
<reference evidence="3" key="1">
    <citation type="submission" date="2016-10" db="EMBL/GenBank/DDBJ databases">
        <authorList>
            <person name="Varghese N."/>
            <person name="Submissions S."/>
        </authorList>
    </citation>
    <scope>NUCLEOTIDE SEQUENCE [LARGE SCALE GENOMIC DNA]</scope>
    <source>
        <strain evidence="3">DSM 24204</strain>
    </source>
</reference>
<evidence type="ECO:0000313" key="2">
    <source>
        <dbReference type="EMBL" id="SEL90164.1"/>
    </source>
</evidence>
<evidence type="ECO:0000256" key="1">
    <source>
        <dbReference type="SAM" id="SignalP"/>
    </source>
</evidence>
<dbReference type="AlphaFoldDB" id="A0A1H7U037"/>
<dbReference type="STRING" id="97481.SAMN05444853_10195"/>
<proteinExistence type="predicted"/>
<feature type="chain" id="PRO_5011771870" description="Outer membrane protein" evidence="1">
    <location>
        <begin position="24"/>
        <end position="215"/>
    </location>
</feature>
<dbReference type="RefSeq" id="WP_090919424.1">
    <property type="nucleotide sequence ID" value="NZ_CP016180.1"/>
</dbReference>
<dbReference type="OrthoDB" id="5672750at2"/>
<dbReference type="EMBL" id="FOBN01000001">
    <property type="protein sequence ID" value="SEL90164.1"/>
    <property type="molecule type" value="Genomic_DNA"/>
</dbReference>
<gene>
    <name evidence="2" type="ORF">SAMN05444853_10195</name>
</gene>
<dbReference type="GeneID" id="83544758"/>
<evidence type="ECO:0000313" key="3">
    <source>
        <dbReference type="Proteomes" id="UP000198883"/>
    </source>
</evidence>
<keyword evidence="1" id="KW-0732">Signal</keyword>
<feature type="signal peptide" evidence="1">
    <location>
        <begin position="1"/>
        <end position="23"/>
    </location>
</feature>
<accession>A0A1H7U037</accession>
<name>A0A1H7U037_9PAST</name>
<organism evidence="2 3">
    <name type="scientific">Phocoenobacter skyensis</name>
    <dbReference type="NCBI Taxonomy" id="97481"/>
    <lineage>
        <taxon>Bacteria</taxon>
        <taxon>Pseudomonadati</taxon>
        <taxon>Pseudomonadota</taxon>
        <taxon>Gammaproteobacteria</taxon>
        <taxon>Pasteurellales</taxon>
        <taxon>Pasteurellaceae</taxon>
        <taxon>Phocoenobacter</taxon>
    </lineage>
</organism>